<evidence type="ECO:0000256" key="7">
    <source>
        <dbReference type="SAM" id="Phobius"/>
    </source>
</evidence>
<evidence type="ECO:0000256" key="6">
    <source>
        <dbReference type="ARBA" id="ARBA00041707"/>
    </source>
</evidence>
<dbReference type="SUPFAM" id="SSF51735">
    <property type="entry name" value="NAD(P)-binding Rossmann-fold domains"/>
    <property type="match status" value="1"/>
</dbReference>
<evidence type="ECO:0000313" key="9">
    <source>
        <dbReference type="RefSeq" id="XP_018098706.2"/>
    </source>
</evidence>
<comment type="similarity">
    <text evidence="2">Belongs to the short-chain dehydrogenases/reductases (SDR) family.</text>
</comment>
<keyword evidence="3" id="KW-0560">Oxidoreductase</keyword>
<proteinExistence type="inferred from homology"/>
<dbReference type="PRINTS" id="PR00081">
    <property type="entry name" value="GDHRDH"/>
</dbReference>
<keyword evidence="8" id="KW-1185">Reference proteome</keyword>
<dbReference type="OrthoDB" id="294295at2759"/>
<keyword evidence="4" id="KW-0276">Fatty acid metabolism</keyword>
<dbReference type="GeneID" id="108706632"/>
<feature type="transmembrane region" description="Helical" evidence="7">
    <location>
        <begin position="6"/>
        <end position="26"/>
    </location>
</feature>
<dbReference type="Proteomes" id="UP000186698">
    <property type="component" value="Chromosome 1S"/>
</dbReference>
<dbReference type="Pfam" id="PF13561">
    <property type="entry name" value="adh_short_C2"/>
    <property type="match status" value="1"/>
</dbReference>
<comment type="pathway">
    <text evidence="1">Lipid metabolism; fatty acid biosynthesis.</text>
</comment>
<dbReference type="InterPro" id="IPR020904">
    <property type="entry name" value="Sc_DH/Rdtase_CS"/>
</dbReference>
<name>A0A8J0U789_XENLA</name>
<keyword evidence="7" id="KW-1133">Transmembrane helix</keyword>
<organism evidence="8 9">
    <name type="scientific">Xenopus laevis</name>
    <name type="common">African clawed frog</name>
    <dbReference type="NCBI Taxonomy" id="8355"/>
    <lineage>
        <taxon>Eukaryota</taxon>
        <taxon>Metazoa</taxon>
        <taxon>Chordata</taxon>
        <taxon>Craniata</taxon>
        <taxon>Vertebrata</taxon>
        <taxon>Euteleostomi</taxon>
        <taxon>Amphibia</taxon>
        <taxon>Batrachia</taxon>
        <taxon>Anura</taxon>
        <taxon>Pipoidea</taxon>
        <taxon>Pipidae</taxon>
        <taxon>Xenopodinae</taxon>
        <taxon>Xenopus</taxon>
        <taxon>Xenopus</taxon>
    </lineage>
</organism>
<evidence type="ECO:0000256" key="4">
    <source>
        <dbReference type="ARBA" id="ARBA00023160"/>
    </source>
</evidence>
<dbReference type="PANTHER" id="PTHR42760:SF133">
    <property type="entry name" value="3-OXOACYL-[ACYL-CARRIER-PROTEIN] REDUCTASE"/>
    <property type="match status" value="1"/>
</dbReference>
<dbReference type="InterPro" id="IPR002347">
    <property type="entry name" value="SDR_fam"/>
</dbReference>
<dbReference type="CTD" id="108706632"/>
<dbReference type="KEGG" id="xla:108706632"/>
<sequence length="140" mass="15486">MHPVSLMFVFLFDLLSLLNIIAGSIVGHKGNIGQSIYSASKAGLFGFSKSLAKEVAIINIRVNVVAPGIIQTDMTSGLEEDSLNKMIPLGRFGDPEEDAQSVLFLLESPYITGHVYWLMVPPTTHLGFFILQKFRHCMFK</sequence>
<dbReference type="GO" id="GO:0016616">
    <property type="term" value="F:oxidoreductase activity, acting on the CH-OH group of donors, NAD or NADP as acceptor"/>
    <property type="evidence" value="ECO:0000318"/>
    <property type="project" value="GO_Central"/>
</dbReference>
<evidence type="ECO:0000313" key="8">
    <source>
        <dbReference type="Proteomes" id="UP000186698"/>
    </source>
</evidence>
<evidence type="ECO:0000256" key="5">
    <source>
        <dbReference type="ARBA" id="ARBA00041580"/>
    </source>
</evidence>
<keyword evidence="7" id="KW-0812">Transmembrane</keyword>
<keyword evidence="4" id="KW-0444">Lipid biosynthesis</keyword>
<dbReference type="GO" id="GO:0048038">
    <property type="term" value="F:quinone binding"/>
    <property type="evidence" value="ECO:0000318"/>
    <property type="project" value="GO_Central"/>
</dbReference>
<keyword evidence="4" id="KW-0275">Fatty acid biosynthesis</keyword>
<evidence type="ECO:0000256" key="3">
    <source>
        <dbReference type="ARBA" id="ARBA00023002"/>
    </source>
</evidence>
<reference evidence="9" key="1">
    <citation type="submission" date="2025-08" db="UniProtKB">
        <authorList>
            <consortium name="RefSeq"/>
        </authorList>
    </citation>
    <scope>IDENTIFICATION</scope>
    <source>
        <strain evidence="9">J_2021</strain>
        <tissue evidence="9">Erythrocytes</tissue>
    </source>
</reference>
<evidence type="ECO:0000256" key="2">
    <source>
        <dbReference type="ARBA" id="ARBA00006484"/>
    </source>
</evidence>
<dbReference type="InterPro" id="IPR036291">
    <property type="entry name" value="NAD(P)-bd_dom_sf"/>
</dbReference>
<keyword evidence="7" id="KW-0472">Membrane</keyword>
<keyword evidence="4" id="KW-0443">Lipid metabolism</keyword>
<dbReference type="GO" id="GO:0006633">
    <property type="term" value="P:fatty acid biosynthetic process"/>
    <property type="evidence" value="ECO:0000318"/>
    <property type="project" value="GO_Central"/>
</dbReference>
<accession>A0A8J0U789</accession>
<dbReference type="Gene3D" id="3.40.50.720">
    <property type="entry name" value="NAD(P)-binding Rossmann-like Domain"/>
    <property type="match status" value="1"/>
</dbReference>
<protein>
    <recommendedName>
        <fullName evidence="6">3-ketoacyl-[acyl-carrier-protein] reductase beta subunit</fullName>
    </recommendedName>
    <alternativeName>
        <fullName evidence="5">Quinone reductase CBR4</fullName>
    </alternativeName>
</protein>
<dbReference type="AlphaFoldDB" id="A0A8J0U789"/>
<dbReference type="RefSeq" id="XP_018098706.2">
    <property type="nucleotide sequence ID" value="XM_018243217.2"/>
</dbReference>
<dbReference type="PROSITE" id="PS00061">
    <property type="entry name" value="ADH_SHORT"/>
    <property type="match status" value="1"/>
</dbReference>
<dbReference type="PANTHER" id="PTHR42760">
    <property type="entry name" value="SHORT-CHAIN DEHYDROGENASES/REDUCTASES FAMILY MEMBER"/>
    <property type="match status" value="1"/>
</dbReference>
<gene>
    <name evidence="9" type="primary">LOC108706632</name>
</gene>
<evidence type="ECO:0000256" key="1">
    <source>
        <dbReference type="ARBA" id="ARBA00005194"/>
    </source>
</evidence>